<dbReference type="SUPFAM" id="SSF50630">
    <property type="entry name" value="Acid proteases"/>
    <property type="match status" value="1"/>
</dbReference>
<dbReference type="Pfam" id="PF00026">
    <property type="entry name" value="Asp"/>
    <property type="match status" value="1"/>
</dbReference>
<dbReference type="InterPro" id="IPR021109">
    <property type="entry name" value="Peptidase_aspartic_dom_sf"/>
</dbReference>
<feature type="domain" description="Peptidase A1" evidence="1">
    <location>
        <begin position="1"/>
        <end position="76"/>
    </location>
</feature>
<evidence type="ECO:0000313" key="2">
    <source>
        <dbReference type="EMBL" id="KAF1960894.1"/>
    </source>
</evidence>
<name>A0A6A5U894_9PLEO</name>
<evidence type="ECO:0000259" key="1">
    <source>
        <dbReference type="PROSITE" id="PS51767"/>
    </source>
</evidence>
<dbReference type="Gene3D" id="2.40.70.10">
    <property type="entry name" value="Acid Proteases"/>
    <property type="match status" value="1"/>
</dbReference>
<sequence>MTDDRKFDTVLGLALYESEGSSNFSAPGPFQQMISQGLLRENFFSLTLPRTDDENGEIVFGGFPETVERDRWWEFF</sequence>
<gene>
    <name evidence="2" type="ORF">CC80DRAFT_489127</name>
</gene>
<organism evidence="2 3">
    <name type="scientific">Byssothecium circinans</name>
    <dbReference type="NCBI Taxonomy" id="147558"/>
    <lineage>
        <taxon>Eukaryota</taxon>
        <taxon>Fungi</taxon>
        <taxon>Dikarya</taxon>
        <taxon>Ascomycota</taxon>
        <taxon>Pezizomycotina</taxon>
        <taxon>Dothideomycetes</taxon>
        <taxon>Pleosporomycetidae</taxon>
        <taxon>Pleosporales</taxon>
        <taxon>Massarineae</taxon>
        <taxon>Massarinaceae</taxon>
        <taxon>Byssothecium</taxon>
    </lineage>
</organism>
<reference evidence="2" key="1">
    <citation type="journal article" date="2020" name="Stud. Mycol.">
        <title>101 Dothideomycetes genomes: a test case for predicting lifestyles and emergence of pathogens.</title>
        <authorList>
            <person name="Haridas S."/>
            <person name="Albert R."/>
            <person name="Binder M."/>
            <person name="Bloem J."/>
            <person name="Labutti K."/>
            <person name="Salamov A."/>
            <person name="Andreopoulos B."/>
            <person name="Baker S."/>
            <person name="Barry K."/>
            <person name="Bills G."/>
            <person name="Bluhm B."/>
            <person name="Cannon C."/>
            <person name="Castanera R."/>
            <person name="Culley D."/>
            <person name="Daum C."/>
            <person name="Ezra D."/>
            <person name="Gonzalez J."/>
            <person name="Henrissat B."/>
            <person name="Kuo A."/>
            <person name="Liang C."/>
            <person name="Lipzen A."/>
            <person name="Lutzoni F."/>
            <person name="Magnuson J."/>
            <person name="Mondo S."/>
            <person name="Nolan M."/>
            <person name="Ohm R."/>
            <person name="Pangilinan J."/>
            <person name="Park H.-J."/>
            <person name="Ramirez L."/>
            <person name="Alfaro M."/>
            <person name="Sun H."/>
            <person name="Tritt A."/>
            <person name="Yoshinaga Y."/>
            <person name="Zwiers L.-H."/>
            <person name="Turgeon B."/>
            <person name="Goodwin S."/>
            <person name="Spatafora J."/>
            <person name="Crous P."/>
            <person name="Grigoriev I."/>
        </authorList>
    </citation>
    <scope>NUCLEOTIDE SEQUENCE</scope>
    <source>
        <strain evidence="2">CBS 675.92</strain>
    </source>
</reference>
<protein>
    <recommendedName>
        <fullName evidence="1">Peptidase A1 domain-containing protein</fullName>
    </recommendedName>
</protein>
<dbReference type="OrthoDB" id="771136at2759"/>
<dbReference type="EMBL" id="ML976982">
    <property type="protein sequence ID" value="KAF1960894.1"/>
    <property type="molecule type" value="Genomic_DNA"/>
</dbReference>
<proteinExistence type="predicted"/>
<evidence type="ECO:0000313" key="3">
    <source>
        <dbReference type="Proteomes" id="UP000800035"/>
    </source>
</evidence>
<accession>A0A6A5U894</accession>
<dbReference type="PROSITE" id="PS51767">
    <property type="entry name" value="PEPTIDASE_A1"/>
    <property type="match status" value="1"/>
</dbReference>
<dbReference type="AlphaFoldDB" id="A0A6A5U894"/>
<dbReference type="Proteomes" id="UP000800035">
    <property type="component" value="Unassembled WGS sequence"/>
</dbReference>
<keyword evidence="3" id="KW-1185">Reference proteome</keyword>
<dbReference type="InterPro" id="IPR033121">
    <property type="entry name" value="PEPTIDASE_A1"/>
</dbReference>